<keyword evidence="1" id="KW-0812">Transmembrane</keyword>
<dbReference type="InterPro" id="IPR003918">
    <property type="entry name" value="NADH_UbQ_OxRdtase"/>
</dbReference>
<accession>A0A6J6L3G9</accession>
<dbReference type="EMBL" id="CAEZWE010000044">
    <property type="protein sequence ID" value="CAB4656567.1"/>
    <property type="molecule type" value="Genomic_DNA"/>
</dbReference>
<sequence length="111" mass="12433">MIGSFETARWWTIVSATGVILAALYLLWAYQRVFHGEPDEENSKFAEMNLREGALIGVFIVIIGFTGLYPKPMLDRIEPSVNKLIEHVESKSDYVAPEAKSSEHSSTEGDE</sequence>
<dbReference type="GO" id="GO:0015990">
    <property type="term" value="P:electron transport coupled proton transport"/>
    <property type="evidence" value="ECO:0007669"/>
    <property type="project" value="TreeGrafter"/>
</dbReference>
<dbReference type="PANTHER" id="PTHR43507">
    <property type="entry name" value="NADH-UBIQUINONE OXIDOREDUCTASE CHAIN 4"/>
    <property type="match status" value="1"/>
</dbReference>
<gene>
    <name evidence="2" type="ORF">UFOPK2169_01111</name>
</gene>
<organism evidence="2">
    <name type="scientific">freshwater metagenome</name>
    <dbReference type="NCBI Taxonomy" id="449393"/>
    <lineage>
        <taxon>unclassified sequences</taxon>
        <taxon>metagenomes</taxon>
        <taxon>ecological metagenomes</taxon>
    </lineage>
</organism>
<reference evidence="2" key="1">
    <citation type="submission" date="2020-05" db="EMBL/GenBank/DDBJ databases">
        <authorList>
            <person name="Chiriac C."/>
            <person name="Salcher M."/>
            <person name="Ghai R."/>
            <person name="Kavagutti S V."/>
        </authorList>
    </citation>
    <scope>NUCLEOTIDE SEQUENCE</scope>
</reference>
<dbReference type="GO" id="GO:0003954">
    <property type="term" value="F:NADH dehydrogenase activity"/>
    <property type="evidence" value="ECO:0007669"/>
    <property type="project" value="TreeGrafter"/>
</dbReference>
<evidence type="ECO:0000313" key="2">
    <source>
        <dbReference type="EMBL" id="CAB4656567.1"/>
    </source>
</evidence>
<proteinExistence type="predicted"/>
<evidence type="ECO:0000256" key="1">
    <source>
        <dbReference type="SAM" id="Phobius"/>
    </source>
</evidence>
<name>A0A6J6L3G9_9ZZZZ</name>
<dbReference type="GO" id="GO:0008137">
    <property type="term" value="F:NADH dehydrogenase (ubiquinone) activity"/>
    <property type="evidence" value="ECO:0007669"/>
    <property type="project" value="InterPro"/>
</dbReference>
<feature type="transmembrane region" description="Helical" evidence="1">
    <location>
        <begin position="12"/>
        <end position="30"/>
    </location>
</feature>
<feature type="transmembrane region" description="Helical" evidence="1">
    <location>
        <begin position="50"/>
        <end position="69"/>
    </location>
</feature>
<dbReference type="PANTHER" id="PTHR43507:SF1">
    <property type="entry name" value="NADH-UBIQUINONE OXIDOREDUCTASE CHAIN 4"/>
    <property type="match status" value="1"/>
</dbReference>
<protein>
    <submittedName>
        <fullName evidence="2">Unannotated protein</fullName>
    </submittedName>
</protein>
<keyword evidence="1" id="KW-1133">Transmembrane helix</keyword>
<dbReference type="AlphaFoldDB" id="A0A6J6L3G9"/>
<keyword evidence="1" id="KW-0472">Membrane</keyword>
<dbReference type="GO" id="GO:0048039">
    <property type="term" value="F:ubiquinone binding"/>
    <property type="evidence" value="ECO:0007669"/>
    <property type="project" value="TreeGrafter"/>
</dbReference>
<dbReference type="GO" id="GO:0042773">
    <property type="term" value="P:ATP synthesis coupled electron transport"/>
    <property type="evidence" value="ECO:0007669"/>
    <property type="project" value="InterPro"/>
</dbReference>